<dbReference type="Proteomes" id="UP000637239">
    <property type="component" value="Chromosome 5"/>
</dbReference>
<dbReference type="AlphaFoldDB" id="A0A7R7VSK1"/>
<accession>A0A7R7VSK1</accession>
<reference evidence="1" key="1">
    <citation type="submission" date="2021-01" db="EMBL/GenBank/DDBJ databases">
        <authorList>
            <consortium name="Aspergillus chevalieri M1 genome sequencing consortium"/>
            <person name="Kazuki M."/>
            <person name="Futagami T."/>
        </authorList>
    </citation>
    <scope>NUCLEOTIDE SEQUENCE</scope>
    <source>
        <strain evidence="1">M1</strain>
    </source>
</reference>
<dbReference type="RefSeq" id="XP_043138469.1">
    <property type="nucleotide sequence ID" value="XM_043280939.1"/>
</dbReference>
<keyword evidence="2" id="KW-1185">Reference proteome</keyword>
<name>A0A7R7VSK1_ASPCH</name>
<dbReference type="GeneID" id="66984305"/>
<protein>
    <submittedName>
        <fullName evidence="1">Uncharacterized protein</fullName>
    </submittedName>
</protein>
<sequence>MIFSSQSQKTNSTMKISAAIATAALAAGATAFDKYQPWGKRDYSCVNVYQGVPDNSTVAPGTIIDIRFNRAPTTNCEDPLSQYPGDYYSVWLYNNPVRNLDTINFDHQVKLTDGFSEKDGKVSITIPEDLPAVKDDSVWYLRLGGSLSTAPQMPTIYNAAGPFTIQKQQ</sequence>
<gene>
    <name evidence="1" type="ORF">ACHE_51145A</name>
</gene>
<evidence type="ECO:0000313" key="1">
    <source>
        <dbReference type="EMBL" id="BCR89947.1"/>
    </source>
</evidence>
<dbReference type="KEGG" id="ache:ACHE_51145A"/>
<dbReference type="EMBL" id="AP024420">
    <property type="protein sequence ID" value="BCR89947.1"/>
    <property type="molecule type" value="Genomic_DNA"/>
</dbReference>
<evidence type="ECO:0000313" key="2">
    <source>
        <dbReference type="Proteomes" id="UP000637239"/>
    </source>
</evidence>
<reference evidence="1" key="2">
    <citation type="submission" date="2021-02" db="EMBL/GenBank/DDBJ databases">
        <title>Aspergillus chevalieri M1 genome sequence.</title>
        <authorList>
            <person name="Kadooka C."/>
            <person name="Mori K."/>
            <person name="Futagami T."/>
        </authorList>
    </citation>
    <scope>NUCLEOTIDE SEQUENCE</scope>
    <source>
        <strain evidence="1">M1</strain>
    </source>
</reference>
<proteinExistence type="predicted"/>
<organism evidence="1 2">
    <name type="scientific">Aspergillus chevalieri</name>
    <name type="common">Eurotium chevalieri</name>
    <dbReference type="NCBI Taxonomy" id="182096"/>
    <lineage>
        <taxon>Eukaryota</taxon>
        <taxon>Fungi</taxon>
        <taxon>Dikarya</taxon>
        <taxon>Ascomycota</taxon>
        <taxon>Pezizomycotina</taxon>
        <taxon>Eurotiomycetes</taxon>
        <taxon>Eurotiomycetidae</taxon>
        <taxon>Eurotiales</taxon>
        <taxon>Aspergillaceae</taxon>
        <taxon>Aspergillus</taxon>
        <taxon>Aspergillus subgen. Aspergillus</taxon>
    </lineage>
</organism>